<dbReference type="OrthoDB" id="9787495at2"/>
<feature type="transmembrane region" description="Helical" evidence="1">
    <location>
        <begin position="82"/>
        <end position="100"/>
    </location>
</feature>
<dbReference type="InterPro" id="IPR010389">
    <property type="entry name" value="Urate_ox_N"/>
</dbReference>
<feature type="transmembrane region" description="Helical" evidence="1">
    <location>
        <begin position="281"/>
        <end position="300"/>
    </location>
</feature>
<keyword evidence="1" id="KW-0812">Transmembrane</keyword>
<keyword evidence="4" id="KW-1185">Reference proteome</keyword>
<protein>
    <submittedName>
        <fullName evidence="3">Uncharacterized membrane protein</fullName>
    </submittedName>
</protein>
<evidence type="ECO:0000259" key="2">
    <source>
        <dbReference type="Pfam" id="PF06181"/>
    </source>
</evidence>
<organism evidence="3 4">
    <name type="scientific">Pseudoxanthobacter soli DSM 19599</name>
    <dbReference type="NCBI Taxonomy" id="1123029"/>
    <lineage>
        <taxon>Bacteria</taxon>
        <taxon>Pseudomonadati</taxon>
        <taxon>Pseudomonadota</taxon>
        <taxon>Alphaproteobacteria</taxon>
        <taxon>Hyphomicrobiales</taxon>
        <taxon>Segnochrobactraceae</taxon>
        <taxon>Pseudoxanthobacter</taxon>
    </lineage>
</organism>
<dbReference type="EMBL" id="FRXO01000001">
    <property type="protein sequence ID" value="SHO61115.1"/>
    <property type="molecule type" value="Genomic_DNA"/>
</dbReference>
<gene>
    <name evidence="3" type="ORF">SAMN02745172_00592</name>
</gene>
<proteinExistence type="predicted"/>
<keyword evidence="1" id="KW-0472">Membrane</keyword>
<evidence type="ECO:0000313" key="4">
    <source>
        <dbReference type="Proteomes" id="UP000186406"/>
    </source>
</evidence>
<feature type="transmembrane region" description="Helical" evidence="1">
    <location>
        <begin position="15"/>
        <end position="36"/>
    </location>
</feature>
<accession>A0A1M7Z8A4</accession>
<feature type="transmembrane region" description="Helical" evidence="1">
    <location>
        <begin position="251"/>
        <end position="269"/>
    </location>
</feature>
<feature type="transmembrane region" description="Helical" evidence="1">
    <location>
        <begin position="227"/>
        <end position="245"/>
    </location>
</feature>
<dbReference type="Proteomes" id="UP000186406">
    <property type="component" value="Unassembled WGS sequence"/>
</dbReference>
<dbReference type="RefSeq" id="WP_073625662.1">
    <property type="nucleotide sequence ID" value="NZ_FRXO01000001.1"/>
</dbReference>
<evidence type="ECO:0000256" key="1">
    <source>
        <dbReference type="SAM" id="Phobius"/>
    </source>
</evidence>
<evidence type="ECO:0000313" key="3">
    <source>
        <dbReference type="EMBL" id="SHO61115.1"/>
    </source>
</evidence>
<dbReference type="AlphaFoldDB" id="A0A1M7Z8A4"/>
<feature type="domain" description="Urate oxidase N-terminal" evidence="2">
    <location>
        <begin position="4"/>
        <end position="292"/>
    </location>
</feature>
<feature type="transmembrane region" description="Helical" evidence="1">
    <location>
        <begin position="148"/>
        <end position="168"/>
    </location>
</feature>
<dbReference type="Pfam" id="PF06181">
    <property type="entry name" value="Urate_ox_N"/>
    <property type="match status" value="1"/>
</dbReference>
<feature type="transmembrane region" description="Helical" evidence="1">
    <location>
        <begin position="120"/>
        <end position="136"/>
    </location>
</feature>
<feature type="transmembrane region" description="Helical" evidence="1">
    <location>
        <begin position="174"/>
        <end position="195"/>
    </location>
</feature>
<sequence>MSAFFLDWLNLLARWFHLVVGIGWIGASFYFVALDLELRKREKMRPGVYGTAWQVHGGGFYHVEKYLVAPDELPPDLIWYKWEAYLTWMSGFALLIIQYYANARLFLIDPNVLDMTPGEAVVMSVATLIGGWLIYNRLCRSKLINYPAALALCVMALIIGAAYLYTHIFSARGAFLHVGAFVGTIMAFNVFMVIIPNQRKVVASLIAGEQPNPAYGREGKQRSLHNNYLTLPVLLMMLSNHYPFLTGHPQGWLVVALVVVVGGSIRHFLNRTDAHDPFHKYSWTVPVAVVGLGILVYLTAPARTTSEGTVSDAQVMAIVDKHCVMCHAVKPTHAGIDAPPKDIAFTGPPALIRYKPLIMAQAVQSQTMPLGNETGMTEAERQELGEWLNAH</sequence>
<reference evidence="3 4" key="1">
    <citation type="submission" date="2016-12" db="EMBL/GenBank/DDBJ databases">
        <authorList>
            <person name="Song W.-J."/>
            <person name="Kurnit D.M."/>
        </authorList>
    </citation>
    <scope>NUCLEOTIDE SEQUENCE [LARGE SCALE GENOMIC DNA]</scope>
    <source>
        <strain evidence="3 4">DSM 19599</strain>
    </source>
</reference>
<dbReference type="STRING" id="1123029.SAMN02745172_00592"/>
<keyword evidence="1" id="KW-1133">Transmembrane helix</keyword>
<name>A0A1M7Z8A4_9HYPH</name>